<dbReference type="SUPFAM" id="SSF48452">
    <property type="entry name" value="TPR-like"/>
    <property type="match status" value="1"/>
</dbReference>
<dbReference type="InterPro" id="IPR045153">
    <property type="entry name" value="Est1/Ebs1-like"/>
</dbReference>
<dbReference type="GO" id="GO:0042162">
    <property type="term" value="F:telomeric DNA binding"/>
    <property type="evidence" value="ECO:0007669"/>
    <property type="project" value="TreeGrafter"/>
</dbReference>
<dbReference type="PANTHER" id="PTHR15696:SF0">
    <property type="entry name" value="TELOMERASE-BINDING PROTEIN EST1A"/>
    <property type="match status" value="1"/>
</dbReference>
<dbReference type="EnsemblMetazoa" id="BGLB035096-RA">
    <property type="protein sequence ID" value="BGLB035096-PA"/>
    <property type="gene ID" value="BGLB035096"/>
</dbReference>
<organism evidence="4 5">
    <name type="scientific">Biomphalaria glabrata</name>
    <name type="common">Bloodfluke planorb</name>
    <name type="synonym">Freshwater snail</name>
    <dbReference type="NCBI Taxonomy" id="6526"/>
    <lineage>
        <taxon>Eukaryota</taxon>
        <taxon>Metazoa</taxon>
        <taxon>Spiralia</taxon>
        <taxon>Lophotrochozoa</taxon>
        <taxon>Mollusca</taxon>
        <taxon>Gastropoda</taxon>
        <taxon>Heterobranchia</taxon>
        <taxon>Euthyneura</taxon>
        <taxon>Panpulmonata</taxon>
        <taxon>Hygrophila</taxon>
        <taxon>Lymnaeoidea</taxon>
        <taxon>Planorbidae</taxon>
        <taxon>Biomphalaria</taxon>
    </lineage>
</organism>
<accession>A0A2C9LUD1</accession>
<protein>
    <recommendedName>
        <fullName evidence="3">DNA/RNA-binding domain-containing protein</fullName>
    </recommendedName>
</protein>
<dbReference type="VEuPathDB" id="VectorBase:BGLAX_036145"/>
<feature type="coiled-coil region" evidence="2">
    <location>
        <begin position="244"/>
        <end position="271"/>
    </location>
</feature>
<name>A0A2C9LUD1_BIOGL</name>
<evidence type="ECO:0000259" key="3">
    <source>
        <dbReference type="Pfam" id="PF10373"/>
    </source>
</evidence>
<dbReference type="PANTHER" id="PTHR15696">
    <property type="entry name" value="SMG-7 SUPPRESSOR WITH MORPHOLOGICAL EFFECT ON GENITALIA PROTEIN 7"/>
    <property type="match status" value="1"/>
</dbReference>
<dbReference type="Gene3D" id="1.25.40.10">
    <property type="entry name" value="Tetratricopeptide repeat domain"/>
    <property type="match status" value="1"/>
</dbReference>
<dbReference type="STRING" id="6526.A0A2C9LUD1"/>
<evidence type="ECO:0000256" key="1">
    <source>
        <dbReference type="ARBA" id="ARBA00023161"/>
    </source>
</evidence>
<evidence type="ECO:0000313" key="4">
    <source>
        <dbReference type="EnsemblMetazoa" id="BGLB035096-PA"/>
    </source>
</evidence>
<dbReference type="InterPro" id="IPR018834">
    <property type="entry name" value="DNA/RNA-bd_Est1-type"/>
</dbReference>
<keyword evidence="1" id="KW-0866">Nonsense-mediated mRNA decay</keyword>
<dbReference type="GO" id="GO:0000184">
    <property type="term" value="P:nuclear-transcribed mRNA catabolic process, nonsense-mediated decay"/>
    <property type="evidence" value="ECO:0007669"/>
    <property type="project" value="UniProtKB-KW"/>
</dbReference>
<evidence type="ECO:0000313" key="5">
    <source>
        <dbReference type="Proteomes" id="UP000076420"/>
    </source>
</evidence>
<dbReference type="Pfam" id="PF10373">
    <property type="entry name" value="EST1_DNA_bind"/>
    <property type="match status" value="1"/>
</dbReference>
<dbReference type="KEGG" id="bgt:106068291"/>
<dbReference type="AlphaFoldDB" id="A0A2C9LUD1"/>
<dbReference type="GO" id="GO:0005697">
    <property type="term" value="C:telomerase holoenzyme complex"/>
    <property type="evidence" value="ECO:0007669"/>
    <property type="project" value="TreeGrafter"/>
</dbReference>
<gene>
    <name evidence="4" type="primary">106068291</name>
</gene>
<evidence type="ECO:0000256" key="2">
    <source>
        <dbReference type="SAM" id="Coils"/>
    </source>
</evidence>
<reference evidence="4" key="1">
    <citation type="submission" date="2020-05" db="UniProtKB">
        <authorList>
            <consortium name="EnsemblMetazoa"/>
        </authorList>
    </citation>
    <scope>IDENTIFICATION</scope>
    <source>
        <strain evidence="4">BB02</strain>
    </source>
</reference>
<dbReference type="Proteomes" id="UP000076420">
    <property type="component" value="Unassembled WGS sequence"/>
</dbReference>
<feature type="domain" description="DNA/RNA-binding" evidence="3">
    <location>
        <begin position="1"/>
        <end position="232"/>
    </location>
</feature>
<dbReference type="GO" id="GO:0070034">
    <property type="term" value="F:telomerase RNA binding"/>
    <property type="evidence" value="ECO:0007669"/>
    <property type="project" value="TreeGrafter"/>
</dbReference>
<sequence length="290" mass="34387">WYLKAQRIHPRNGRPYNQLAILAVYTRRKLDAVYYYMRSLAASNPILTARESLMSLFDEVRRKVDAAEKKRFEERRHRMALRRKPQRRGPRVEIWVLPDGTCTQDRVEEDEEDDLSSLSVFELNKRFVLTYLNVHGKLFTKINFEVFAESSSLMLQEFQILIQHSPCVFSCTRLLQLMVINMFSIDNTAAERKFNYLTDFLFLLNVKTLWLLLDRVLFSFAERNFGSENWTLKMLGQYNRNYLMDDVTELIDEMTELIDDVTELIDDVTELIDDVTELCFVSKFYFSESV</sequence>
<keyword evidence="2" id="KW-0175">Coiled coil</keyword>
<dbReference type="VEuPathDB" id="VectorBase:BGLB035096"/>
<dbReference type="InterPro" id="IPR011990">
    <property type="entry name" value="TPR-like_helical_dom_sf"/>
</dbReference>
<proteinExistence type="predicted"/>